<reference evidence="1" key="1">
    <citation type="journal article" date="2015" name="Proc. Natl. Acad. Sci. U.S.A.">
        <title>Networks of energetic and metabolic interactions define dynamics in microbial communities.</title>
        <authorList>
            <person name="Embree M."/>
            <person name="Liu J.K."/>
            <person name="Al-Bassam M.M."/>
            <person name="Zengler K."/>
        </authorList>
    </citation>
    <scope>NUCLEOTIDE SEQUENCE</scope>
</reference>
<keyword evidence="1" id="KW-0418">Kinase</keyword>
<sequence length="187" mass="19124">MTLRSGIKPGALLLVLIAILLFAGCTQPAGDATPTVTPTPTVPATPAPDTGALKAEVALLAAAFADEVDGAALATVLAEGPDSTAFAPVLGQLVALKASDPRISYVYTLEQQNGTVRFIVDANYGLPDGSAYLQEYPDAPDELKVPVTAPVGAGPYTDSWGTFVSGFAPVQTGLDDTIVLIGVDIRV</sequence>
<dbReference type="GO" id="GO:0016301">
    <property type="term" value="F:kinase activity"/>
    <property type="evidence" value="ECO:0007669"/>
    <property type="project" value="UniProtKB-KW"/>
</dbReference>
<name>A0A0W8F0R5_9ZZZZ</name>
<dbReference type="AlphaFoldDB" id="A0A0W8F0R5"/>
<protein>
    <submittedName>
        <fullName evidence="1">Signal-transducing histidine kinase</fullName>
    </submittedName>
</protein>
<accession>A0A0W8F0R5</accession>
<evidence type="ECO:0000313" key="1">
    <source>
        <dbReference type="EMBL" id="KUG14334.1"/>
    </source>
</evidence>
<keyword evidence="1" id="KW-0808">Transferase</keyword>
<dbReference type="EMBL" id="LNQE01001670">
    <property type="protein sequence ID" value="KUG14334.1"/>
    <property type="molecule type" value="Genomic_DNA"/>
</dbReference>
<dbReference type="PROSITE" id="PS51257">
    <property type="entry name" value="PROKAR_LIPOPROTEIN"/>
    <property type="match status" value="1"/>
</dbReference>
<gene>
    <name evidence="1" type="ORF">ASZ90_016027</name>
</gene>
<organism evidence="1">
    <name type="scientific">hydrocarbon metagenome</name>
    <dbReference type="NCBI Taxonomy" id="938273"/>
    <lineage>
        <taxon>unclassified sequences</taxon>
        <taxon>metagenomes</taxon>
        <taxon>ecological metagenomes</taxon>
    </lineage>
</organism>
<comment type="caution">
    <text evidence="1">The sequence shown here is derived from an EMBL/GenBank/DDBJ whole genome shotgun (WGS) entry which is preliminary data.</text>
</comment>
<proteinExistence type="predicted"/>